<protein>
    <recommendedName>
        <fullName evidence="3">4a-hydroxytetrahydrobiopterin dehydratase</fullName>
        <ecNumber evidence="3">4.2.1.96</ecNumber>
    </recommendedName>
</protein>
<dbReference type="GO" id="GO:0008124">
    <property type="term" value="F:4-alpha-hydroxytetrahydrobiopterin dehydratase activity"/>
    <property type="evidence" value="ECO:0007669"/>
    <property type="project" value="UniProtKB-EC"/>
</dbReference>
<dbReference type="AlphaFoldDB" id="A0A5Q0UGM1"/>
<name>A0A5Q0UGM1_9ARCH</name>
<dbReference type="CDD" id="cd00488">
    <property type="entry name" value="PCD_DCoH"/>
    <property type="match status" value="1"/>
</dbReference>
<dbReference type="Gene3D" id="3.30.1360.20">
    <property type="entry name" value="Transcriptional coactivator/pterin dehydratase"/>
    <property type="match status" value="1"/>
</dbReference>
<dbReference type="EMBL" id="CP040089">
    <property type="protein sequence ID" value="QGA80744.1"/>
    <property type="molecule type" value="Genomic_DNA"/>
</dbReference>
<dbReference type="SUPFAM" id="SSF55248">
    <property type="entry name" value="PCD-like"/>
    <property type="match status" value="1"/>
</dbReference>
<dbReference type="InterPro" id="IPR036428">
    <property type="entry name" value="PCD_sf"/>
</dbReference>
<dbReference type="NCBIfam" id="NF002017">
    <property type="entry name" value="PRK00823.1-2"/>
    <property type="match status" value="1"/>
</dbReference>
<organism evidence="5 6">
    <name type="scientific">Candidatus Nanohalobium constans</name>
    <dbReference type="NCBI Taxonomy" id="2565781"/>
    <lineage>
        <taxon>Archaea</taxon>
        <taxon>Candidatus Nanohalarchaeota</taxon>
        <taxon>Candidatus Nanohalobia</taxon>
        <taxon>Candidatus Nanohalobiales</taxon>
        <taxon>Candidatus Nanohalobiaceae</taxon>
        <taxon>Candidatus Nanohalobium</taxon>
    </lineage>
</organism>
<reference evidence="6" key="1">
    <citation type="submission" date="2019-05" db="EMBL/GenBank/DDBJ databases">
        <title>Candidatus Nanohalobium constans, a novel model system to study the DPANN nano-sized archaea: genomic and physiological characterization of a nanoarchaeon co-cultured with its chitinotrophic host.</title>
        <authorList>
            <person name="La Cono V."/>
            <person name="Arcadi E."/>
            <person name="Crisafi F."/>
            <person name="Denaro R."/>
            <person name="La Spada G."/>
            <person name="Messina E."/>
            <person name="Smedile F."/>
            <person name="Toshchakov S.V."/>
            <person name="Shevchenko M.A."/>
            <person name="Golyshin P.N."/>
            <person name="Golyshina O.V."/>
            <person name="Ferrer M."/>
            <person name="Rohde M."/>
            <person name="Mushegian A."/>
            <person name="Sorokin D.Y."/>
            <person name="Giuliano L."/>
            <person name="Yakimov M.M."/>
        </authorList>
    </citation>
    <scope>NUCLEOTIDE SEQUENCE [LARGE SCALE GENOMIC DNA]</scope>
    <source>
        <strain evidence="6">LC1Nh</strain>
    </source>
</reference>
<dbReference type="KEGG" id="ncon:LC1Nh_0860"/>
<keyword evidence="4 5" id="KW-0456">Lyase</keyword>
<accession>A0A5Q0UGM1</accession>
<proteinExistence type="inferred from homology"/>
<keyword evidence="6" id="KW-1185">Reference proteome</keyword>
<dbReference type="Proteomes" id="UP000377803">
    <property type="component" value="Chromosome"/>
</dbReference>
<evidence type="ECO:0000313" key="6">
    <source>
        <dbReference type="Proteomes" id="UP000377803"/>
    </source>
</evidence>
<gene>
    <name evidence="5" type="primary">phhB2</name>
    <name evidence="5" type="ORF">LC1Nh_0860</name>
</gene>
<comment type="similarity">
    <text evidence="2">Belongs to the pterin-4-alpha-carbinolamine dehydratase family.</text>
</comment>
<dbReference type="PANTHER" id="PTHR12599">
    <property type="entry name" value="PTERIN-4-ALPHA-CARBINOLAMINE DEHYDRATASE"/>
    <property type="match status" value="1"/>
</dbReference>
<dbReference type="Pfam" id="PF01329">
    <property type="entry name" value="Pterin_4a"/>
    <property type="match status" value="1"/>
</dbReference>
<dbReference type="OrthoDB" id="10495at2157"/>
<dbReference type="RefSeq" id="WP_153550485.1">
    <property type="nucleotide sequence ID" value="NZ_CP040089.1"/>
</dbReference>
<dbReference type="EC" id="4.2.1.96" evidence="3"/>
<dbReference type="InterPro" id="IPR001533">
    <property type="entry name" value="Pterin_deHydtase"/>
</dbReference>
<dbReference type="GO" id="GO:0006729">
    <property type="term" value="P:tetrahydrobiopterin biosynthetic process"/>
    <property type="evidence" value="ECO:0007669"/>
    <property type="project" value="InterPro"/>
</dbReference>
<dbReference type="PANTHER" id="PTHR12599:SF0">
    <property type="entry name" value="PTERIN-4-ALPHA-CARBINOLAMINE DEHYDRATASE"/>
    <property type="match status" value="1"/>
</dbReference>
<evidence type="ECO:0000256" key="3">
    <source>
        <dbReference type="ARBA" id="ARBA00013252"/>
    </source>
</evidence>
<evidence type="ECO:0000256" key="4">
    <source>
        <dbReference type="ARBA" id="ARBA00023239"/>
    </source>
</evidence>
<comment type="catalytic activity">
    <reaction evidence="1">
        <text>(4aS,6R)-4a-hydroxy-L-erythro-5,6,7,8-tetrahydrobiopterin = (6R)-L-erythro-6,7-dihydrobiopterin + H2O</text>
        <dbReference type="Rhea" id="RHEA:11920"/>
        <dbReference type="ChEBI" id="CHEBI:15377"/>
        <dbReference type="ChEBI" id="CHEBI:15642"/>
        <dbReference type="ChEBI" id="CHEBI:43120"/>
        <dbReference type="EC" id="4.2.1.96"/>
    </reaction>
</comment>
<evidence type="ECO:0000256" key="1">
    <source>
        <dbReference type="ARBA" id="ARBA00001554"/>
    </source>
</evidence>
<dbReference type="GeneID" id="42365250"/>
<evidence type="ECO:0000256" key="2">
    <source>
        <dbReference type="ARBA" id="ARBA00006472"/>
    </source>
</evidence>
<sequence>MANAETLSDDDITEKLEETQIWSRSDNKLVTRVEFDNYKDSVFFANTVFTLAEAHFHHPEVTVEYGAVEIDLWSHEEDGITEADFALAEEIEQRLGEIKWS</sequence>
<evidence type="ECO:0000313" key="5">
    <source>
        <dbReference type="EMBL" id="QGA80744.1"/>
    </source>
</evidence>